<evidence type="ECO:0000256" key="8">
    <source>
        <dbReference type="ARBA" id="ARBA00023211"/>
    </source>
</evidence>
<organism evidence="15 16">
    <name type="scientific">Candidatus Nitronauta litoralis</name>
    <dbReference type="NCBI Taxonomy" id="2705533"/>
    <lineage>
        <taxon>Bacteria</taxon>
        <taxon>Pseudomonadati</taxon>
        <taxon>Nitrospinota/Tectimicrobiota group</taxon>
        <taxon>Nitrospinota</taxon>
        <taxon>Nitrospinia</taxon>
        <taxon>Nitrospinales</taxon>
        <taxon>Nitrospinaceae</taxon>
        <taxon>Candidatus Nitronauta</taxon>
    </lineage>
</organism>
<dbReference type="InterPro" id="IPR000115">
    <property type="entry name" value="PRibGlycinamide_synth"/>
</dbReference>
<accession>A0A7T0BV71</accession>
<dbReference type="FunFam" id="3.90.600.10:FF:000001">
    <property type="entry name" value="Trifunctional purine biosynthetic protein adenosine-3"/>
    <property type="match status" value="1"/>
</dbReference>
<evidence type="ECO:0000256" key="7">
    <source>
        <dbReference type="ARBA" id="ARBA00022840"/>
    </source>
</evidence>
<dbReference type="HAMAP" id="MF_00138">
    <property type="entry name" value="GARS"/>
    <property type="match status" value="1"/>
</dbReference>
<reference evidence="15 16" key="1">
    <citation type="submission" date="2020-02" db="EMBL/GenBank/DDBJ databases">
        <title>Genomic and physiological characterization of two novel Nitrospinaceae genera.</title>
        <authorList>
            <person name="Mueller A.J."/>
            <person name="Jung M.-Y."/>
            <person name="Strachan C.R."/>
            <person name="Herbold C.W."/>
            <person name="Kirkegaard R.H."/>
            <person name="Daims H."/>
        </authorList>
    </citation>
    <scope>NUCLEOTIDE SEQUENCE [LARGE SCALE GENOMIC DNA]</scope>
    <source>
        <strain evidence="15">EB</strain>
    </source>
</reference>
<gene>
    <name evidence="12 15" type="primary">purD</name>
    <name evidence="15" type="ORF">G3M70_06595</name>
</gene>
<evidence type="ECO:0000313" key="15">
    <source>
        <dbReference type="EMBL" id="QPJ61571.1"/>
    </source>
</evidence>
<keyword evidence="5 13" id="KW-0547">Nucleotide-binding</keyword>
<dbReference type="AlphaFoldDB" id="A0A7T0BV71"/>
<comment type="catalytic activity">
    <reaction evidence="12">
        <text>5-phospho-beta-D-ribosylamine + glycine + ATP = N(1)-(5-phospho-beta-D-ribosyl)glycinamide + ADP + phosphate + H(+)</text>
        <dbReference type="Rhea" id="RHEA:17453"/>
        <dbReference type="ChEBI" id="CHEBI:15378"/>
        <dbReference type="ChEBI" id="CHEBI:30616"/>
        <dbReference type="ChEBI" id="CHEBI:43474"/>
        <dbReference type="ChEBI" id="CHEBI:57305"/>
        <dbReference type="ChEBI" id="CHEBI:58681"/>
        <dbReference type="ChEBI" id="CHEBI:143788"/>
        <dbReference type="ChEBI" id="CHEBI:456216"/>
        <dbReference type="EC" id="6.3.4.13"/>
    </reaction>
</comment>
<evidence type="ECO:0000256" key="13">
    <source>
        <dbReference type="PROSITE-ProRule" id="PRU00409"/>
    </source>
</evidence>
<dbReference type="GO" id="GO:0006189">
    <property type="term" value="P:'de novo' IMP biosynthetic process"/>
    <property type="evidence" value="ECO:0007669"/>
    <property type="project" value="UniProtKB-UniRule"/>
</dbReference>
<keyword evidence="6 12" id="KW-0658">Purine biosynthesis</keyword>
<dbReference type="Pfam" id="PF01071">
    <property type="entry name" value="GARS_A"/>
    <property type="match status" value="1"/>
</dbReference>
<keyword evidence="3 12" id="KW-0436">Ligase</keyword>
<evidence type="ECO:0000256" key="2">
    <source>
        <dbReference type="ARBA" id="ARBA00013255"/>
    </source>
</evidence>
<dbReference type="Gene3D" id="3.90.600.10">
    <property type="entry name" value="Phosphoribosylglycinamide synthetase, C-terminal domain"/>
    <property type="match status" value="1"/>
</dbReference>
<dbReference type="GO" id="GO:0005524">
    <property type="term" value="F:ATP binding"/>
    <property type="evidence" value="ECO:0007669"/>
    <property type="project" value="UniProtKB-UniRule"/>
</dbReference>
<evidence type="ECO:0000259" key="14">
    <source>
        <dbReference type="PROSITE" id="PS50975"/>
    </source>
</evidence>
<dbReference type="FunFam" id="3.40.50.20:FF:000006">
    <property type="entry name" value="Phosphoribosylamine--glycine ligase, chloroplastic"/>
    <property type="match status" value="1"/>
</dbReference>
<evidence type="ECO:0000256" key="4">
    <source>
        <dbReference type="ARBA" id="ARBA00022723"/>
    </source>
</evidence>
<evidence type="ECO:0000256" key="1">
    <source>
        <dbReference type="ARBA" id="ARBA00005174"/>
    </source>
</evidence>
<dbReference type="SUPFAM" id="SSF52440">
    <property type="entry name" value="PreATP-grasp domain"/>
    <property type="match status" value="1"/>
</dbReference>
<dbReference type="PROSITE" id="PS50975">
    <property type="entry name" value="ATP_GRASP"/>
    <property type="match status" value="1"/>
</dbReference>
<evidence type="ECO:0000256" key="12">
    <source>
        <dbReference type="HAMAP-Rule" id="MF_00138"/>
    </source>
</evidence>
<name>A0A7T0BV71_9BACT</name>
<dbReference type="PANTHER" id="PTHR43472">
    <property type="entry name" value="PHOSPHORIBOSYLAMINE--GLYCINE LIGASE"/>
    <property type="match status" value="1"/>
</dbReference>
<dbReference type="KEGG" id="nli:G3M70_06595"/>
<dbReference type="InterPro" id="IPR011054">
    <property type="entry name" value="Rudment_hybrid_motif"/>
</dbReference>
<dbReference type="FunFam" id="3.30.1490.20:FF:000006">
    <property type="entry name" value="phosphoribosylamine--glycine ligase, chloroplastic-like"/>
    <property type="match status" value="1"/>
</dbReference>
<feature type="domain" description="ATP-grasp" evidence="14">
    <location>
        <begin position="107"/>
        <end position="312"/>
    </location>
</feature>
<dbReference type="InterPro" id="IPR013815">
    <property type="entry name" value="ATP_grasp_subdomain_1"/>
</dbReference>
<dbReference type="EC" id="6.3.4.13" evidence="2 12"/>
<keyword evidence="7 13" id="KW-0067">ATP-binding</keyword>
<evidence type="ECO:0000256" key="10">
    <source>
        <dbReference type="ARBA" id="ARBA00042242"/>
    </source>
</evidence>
<dbReference type="InterPro" id="IPR020562">
    <property type="entry name" value="PRibGlycinamide_synth_N"/>
</dbReference>
<dbReference type="SMART" id="SM01210">
    <property type="entry name" value="GARS_C"/>
    <property type="match status" value="1"/>
</dbReference>
<dbReference type="SUPFAM" id="SSF51246">
    <property type="entry name" value="Rudiment single hybrid motif"/>
    <property type="match status" value="1"/>
</dbReference>
<dbReference type="FunFam" id="3.30.470.20:FF:000018">
    <property type="entry name" value="Trifunctional purine biosynthetic protein adenosine-3"/>
    <property type="match status" value="1"/>
</dbReference>
<dbReference type="GO" id="GO:0004637">
    <property type="term" value="F:phosphoribosylamine-glycine ligase activity"/>
    <property type="evidence" value="ECO:0007669"/>
    <property type="project" value="UniProtKB-UniRule"/>
</dbReference>
<proteinExistence type="inferred from homology"/>
<keyword evidence="4" id="KW-0479">Metal-binding</keyword>
<dbReference type="NCBIfam" id="TIGR00877">
    <property type="entry name" value="purD"/>
    <property type="match status" value="1"/>
</dbReference>
<dbReference type="InterPro" id="IPR020560">
    <property type="entry name" value="PRibGlycinamide_synth_C-dom"/>
</dbReference>
<evidence type="ECO:0000256" key="5">
    <source>
        <dbReference type="ARBA" id="ARBA00022741"/>
    </source>
</evidence>
<dbReference type="Pfam" id="PF02843">
    <property type="entry name" value="GARS_C"/>
    <property type="match status" value="1"/>
</dbReference>
<dbReference type="Gene3D" id="3.30.1490.20">
    <property type="entry name" value="ATP-grasp fold, A domain"/>
    <property type="match status" value="1"/>
</dbReference>
<dbReference type="Gene3D" id="3.30.470.20">
    <property type="entry name" value="ATP-grasp fold, B domain"/>
    <property type="match status" value="1"/>
</dbReference>
<dbReference type="InterPro" id="IPR037123">
    <property type="entry name" value="PRibGlycinamide_synth_C_sf"/>
</dbReference>
<evidence type="ECO:0000256" key="9">
    <source>
        <dbReference type="ARBA" id="ARBA00038345"/>
    </source>
</evidence>
<sequence>MKILIVGGGGREHALAWKIAQSPRVTKIYCAPGNAGTASIAENVDIGAEDLNSLLDFAQVESIDLTVVGPEVPLVEGIVDKFEQHDLRIFGPSALAAKLEGSKIFSKNLMQKYNIPTAEFRSFSDADHAIRYVEDRGPVVVKADGLAAGKGVILCENAKEARTAIQQIMKDRAFGDAGGKIVIEEWLRGKEVSLLALTDGKTVLPLEGAEDHKAVFDGDVGPNTGGMGAYSPSPIFTEELKQQVLNDIMNPTVQAMENEGAPYKGVLYAGLMITDDGPKTLEFNARMGDPETQPLMARMESDLVPLLEACIDGTLDQQKIEWSTQASVCVVMASGGYPGSYKKGIPIEGLAEADSLEGVTVFHAGTRRDGDQVVTNGGRVLGVTSLGTDVSTAIANAYSAVDKIKWPEVHYRKDIGRR</sequence>
<dbReference type="InterPro" id="IPR020561">
    <property type="entry name" value="PRibGlycinamid_synth_ATP-grasp"/>
</dbReference>
<dbReference type="InterPro" id="IPR011761">
    <property type="entry name" value="ATP-grasp"/>
</dbReference>
<evidence type="ECO:0000256" key="3">
    <source>
        <dbReference type="ARBA" id="ARBA00022598"/>
    </source>
</evidence>
<dbReference type="GO" id="GO:0009113">
    <property type="term" value="P:purine nucleobase biosynthetic process"/>
    <property type="evidence" value="ECO:0007669"/>
    <property type="project" value="InterPro"/>
</dbReference>
<evidence type="ECO:0000313" key="16">
    <source>
        <dbReference type="Proteomes" id="UP000594688"/>
    </source>
</evidence>
<comment type="similarity">
    <text evidence="9 12">Belongs to the GARS family.</text>
</comment>
<dbReference type="SMART" id="SM01209">
    <property type="entry name" value="GARS_A"/>
    <property type="match status" value="1"/>
</dbReference>
<dbReference type="EMBL" id="CP048685">
    <property type="protein sequence ID" value="QPJ61571.1"/>
    <property type="molecule type" value="Genomic_DNA"/>
</dbReference>
<evidence type="ECO:0000256" key="11">
    <source>
        <dbReference type="ARBA" id="ARBA00042864"/>
    </source>
</evidence>
<dbReference type="UniPathway" id="UPA00074">
    <property type="reaction ID" value="UER00125"/>
</dbReference>
<comment type="pathway">
    <text evidence="1 12">Purine metabolism; IMP biosynthesis via de novo pathway; N(1)-(5-phospho-D-ribosyl)glycinamide from 5-phospho-alpha-D-ribose 1-diphosphate: step 2/2.</text>
</comment>
<dbReference type="PANTHER" id="PTHR43472:SF1">
    <property type="entry name" value="PHOSPHORIBOSYLAMINE--GLYCINE LIGASE, CHLOROPLASTIC"/>
    <property type="match status" value="1"/>
</dbReference>
<protein>
    <recommendedName>
        <fullName evidence="2 12">Phosphoribosylamine--glycine ligase</fullName>
        <ecNumber evidence="2 12">6.3.4.13</ecNumber>
    </recommendedName>
    <alternativeName>
        <fullName evidence="12">GARS</fullName>
    </alternativeName>
    <alternativeName>
        <fullName evidence="10 12">Glycinamide ribonucleotide synthetase</fullName>
    </alternativeName>
    <alternativeName>
        <fullName evidence="11 12">Phosphoribosylglycinamide synthetase</fullName>
    </alternativeName>
</protein>
<dbReference type="GO" id="GO:0046872">
    <property type="term" value="F:metal ion binding"/>
    <property type="evidence" value="ECO:0007669"/>
    <property type="project" value="UniProtKB-KW"/>
</dbReference>
<dbReference type="Pfam" id="PF02844">
    <property type="entry name" value="GARS_N"/>
    <property type="match status" value="1"/>
</dbReference>
<dbReference type="SUPFAM" id="SSF56059">
    <property type="entry name" value="Glutathione synthetase ATP-binding domain-like"/>
    <property type="match status" value="1"/>
</dbReference>
<keyword evidence="8" id="KW-0464">Manganese</keyword>
<dbReference type="Proteomes" id="UP000594688">
    <property type="component" value="Chromosome"/>
</dbReference>
<dbReference type="Gene3D" id="3.40.50.20">
    <property type="match status" value="1"/>
</dbReference>
<evidence type="ECO:0000256" key="6">
    <source>
        <dbReference type="ARBA" id="ARBA00022755"/>
    </source>
</evidence>
<dbReference type="InterPro" id="IPR016185">
    <property type="entry name" value="PreATP-grasp_dom_sf"/>
</dbReference>